<dbReference type="SFLD" id="SFLDS00019">
    <property type="entry name" value="Glutathione_Transferase_(cytos"/>
    <property type="match status" value="5"/>
</dbReference>
<feature type="domain" description="GST N-terminal" evidence="5">
    <location>
        <begin position="5"/>
        <end position="85"/>
    </location>
</feature>
<dbReference type="EMBL" id="CP144746">
    <property type="protein sequence ID" value="WVZ57440.1"/>
    <property type="molecule type" value="Genomic_DNA"/>
</dbReference>
<proteinExistence type="inferred from homology"/>
<dbReference type="GO" id="GO:0004364">
    <property type="term" value="F:glutathione transferase activity"/>
    <property type="evidence" value="ECO:0007669"/>
    <property type="project" value="UniProtKB-EC"/>
</dbReference>
<comment type="catalytic activity">
    <reaction evidence="4">
        <text>RX + glutathione = an S-substituted glutathione + a halide anion + H(+)</text>
        <dbReference type="Rhea" id="RHEA:16437"/>
        <dbReference type="ChEBI" id="CHEBI:15378"/>
        <dbReference type="ChEBI" id="CHEBI:16042"/>
        <dbReference type="ChEBI" id="CHEBI:17792"/>
        <dbReference type="ChEBI" id="CHEBI:57925"/>
        <dbReference type="ChEBI" id="CHEBI:90779"/>
        <dbReference type="EC" id="2.5.1.18"/>
    </reaction>
</comment>
<evidence type="ECO:0000259" key="5">
    <source>
        <dbReference type="PROSITE" id="PS50404"/>
    </source>
</evidence>
<dbReference type="FunFam" id="3.40.30.10:FF:000044">
    <property type="entry name" value="Glutathione S-transferase GSTU6"/>
    <property type="match status" value="6"/>
</dbReference>
<dbReference type="InterPro" id="IPR036249">
    <property type="entry name" value="Thioredoxin-like_sf"/>
</dbReference>
<dbReference type="InterPro" id="IPR004045">
    <property type="entry name" value="Glutathione_S-Trfase_N"/>
</dbReference>
<dbReference type="PANTHER" id="PTHR11260">
    <property type="entry name" value="GLUTATHIONE S-TRANSFERASE, GST, SUPERFAMILY, GST DOMAIN CONTAINING"/>
    <property type="match status" value="1"/>
</dbReference>
<dbReference type="InterPro" id="IPR036282">
    <property type="entry name" value="Glutathione-S-Trfase_C_sf"/>
</dbReference>
<dbReference type="SFLD" id="SFLDG01152">
    <property type="entry name" value="Main.3:_Omega-_and_Tau-like"/>
    <property type="match status" value="5"/>
</dbReference>
<evidence type="ECO:0000259" key="6">
    <source>
        <dbReference type="PROSITE" id="PS50405"/>
    </source>
</evidence>
<accession>A0AAQ3SND1</accession>
<feature type="domain" description="GST N-terminal" evidence="5">
    <location>
        <begin position="1374"/>
        <end position="1453"/>
    </location>
</feature>
<feature type="domain" description="GST C-terminal" evidence="6">
    <location>
        <begin position="568"/>
        <end position="696"/>
    </location>
</feature>
<gene>
    <name evidence="7" type="ORF">U9M48_007823</name>
</gene>
<dbReference type="SUPFAM" id="SSF47616">
    <property type="entry name" value="GST C-terminal domain-like"/>
    <property type="match status" value="6"/>
</dbReference>
<dbReference type="CDD" id="cd03058">
    <property type="entry name" value="GST_N_Tau"/>
    <property type="match status" value="6"/>
</dbReference>
<keyword evidence="2" id="KW-0808">Transferase</keyword>
<dbReference type="InterPro" id="IPR045073">
    <property type="entry name" value="Omega/Tau-like"/>
</dbReference>
<evidence type="ECO:0000256" key="1">
    <source>
        <dbReference type="ARBA" id="ARBA00012452"/>
    </source>
</evidence>
<feature type="domain" description="GST N-terminal" evidence="5">
    <location>
        <begin position="706"/>
        <end position="785"/>
    </location>
</feature>
<feature type="domain" description="GST C-terminal" evidence="6">
    <location>
        <begin position="1228"/>
        <end position="1386"/>
    </location>
</feature>
<feature type="domain" description="GST N-terminal" evidence="5">
    <location>
        <begin position="482"/>
        <end position="561"/>
    </location>
</feature>
<dbReference type="Pfam" id="PF13410">
    <property type="entry name" value="GST_C_2"/>
    <property type="match status" value="6"/>
</dbReference>
<dbReference type="InterPro" id="IPR010987">
    <property type="entry name" value="Glutathione-S-Trfase_C-like"/>
</dbReference>
<dbReference type="GO" id="GO:0006749">
    <property type="term" value="P:glutathione metabolic process"/>
    <property type="evidence" value="ECO:0007669"/>
    <property type="project" value="InterPro"/>
</dbReference>
<keyword evidence="8" id="KW-1185">Reference proteome</keyword>
<comment type="similarity">
    <text evidence="3">Belongs to the GST superfamily. Tau family.</text>
</comment>
<dbReference type="Proteomes" id="UP001341281">
    <property type="component" value="Chromosome 02"/>
</dbReference>
<dbReference type="SUPFAM" id="SSF52833">
    <property type="entry name" value="Thioredoxin-like"/>
    <property type="match status" value="7"/>
</dbReference>
<dbReference type="Gene3D" id="1.20.1050.10">
    <property type="match status" value="7"/>
</dbReference>
<dbReference type="PROSITE" id="PS50404">
    <property type="entry name" value="GST_NTER"/>
    <property type="match status" value="7"/>
</dbReference>
<feature type="domain" description="GST C-terminal" evidence="6">
    <location>
        <begin position="332"/>
        <end position="471"/>
    </location>
</feature>
<evidence type="ECO:0000313" key="8">
    <source>
        <dbReference type="Proteomes" id="UP001341281"/>
    </source>
</evidence>
<dbReference type="EC" id="2.5.1.18" evidence="1"/>
<evidence type="ECO:0000256" key="4">
    <source>
        <dbReference type="ARBA" id="ARBA00047960"/>
    </source>
</evidence>
<feature type="domain" description="GST N-terminal" evidence="5">
    <location>
        <begin position="1141"/>
        <end position="1221"/>
    </location>
</feature>
<feature type="domain" description="GST C-terminal" evidence="6">
    <location>
        <begin position="1015"/>
        <end position="1153"/>
    </location>
</feature>
<evidence type="ECO:0000256" key="3">
    <source>
        <dbReference type="ARBA" id="ARBA00025743"/>
    </source>
</evidence>
<feature type="domain" description="GST N-terminal" evidence="5">
    <location>
        <begin position="929"/>
        <end position="1008"/>
    </location>
</feature>
<dbReference type="CDD" id="cd03185">
    <property type="entry name" value="GST_C_Tau"/>
    <property type="match status" value="6"/>
</dbReference>
<dbReference type="PROSITE" id="PS50405">
    <property type="entry name" value="GST_CTER"/>
    <property type="match status" value="6"/>
</dbReference>
<dbReference type="GO" id="GO:0005737">
    <property type="term" value="C:cytoplasm"/>
    <property type="evidence" value="ECO:0007669"/>
    <property type="project" value="TreeGrafter"/>
</dbReference>
<dbReference type="FunFam" id="1.20.1050.10:FF:000023">
    <property type="entry name" value="Probable glutathione S-transferase GSTU6"/>
    <property type="match status" value="6"/>
</dbReference>
<dbReference type="PANTHER" id="PTHR11260:SF476">
    <property type="entry name" value="OS10G0530500 PROTEIN"/>
    <property type="match status" value="1"/>
</dbReference>
<dbReference type="Pfam" id="PF02798">
    <property type="entry name" value="GST_N"/>
    <property type="match status" value="7"/>
</dbReference>
<feature type="domain" description="GST N-terminal" evidence="5">
    <location>
        <begin position="246"/>
        <end position="325"/>
    </location>
</feature>
<organism evidence="7 8">
    <name type="scientific">Paspalum notatum var. saurae</name>
    <dbReference type="NCBI Taxonomy" id="547442"/>
    <lineage>
        <taxon>Eukaryota</taxon>
        <taxon>Viridiplantae</taxon>
        <taxon>Streptophyta</taxon>
        <taxon>Embryophyta</taxon>
        <taxon>Tracheophyta</taxon>
        <taxon>Spermatophyta</taxon>
        <taxon>Magnoliopsida</taxon>
        <taxon>Liliopsida</taxon>
        <taxon>Poales</taxon>
        <taxon>Poaceae</taxon>
        <taxon>PACMAD clade</taxon>
        <taxon>Panicoideae</taxon>
        <taxon>Andropogonodae</taxon>
        <taxon>Paspaleae</taxon>
        <taxon>Paspalinae</taxon>
        <taxon>Paspalum</taxon>
    </lineage>
</organism>
<dbReference type="SFLD" id="SFLDG00358">
    <property type="entry name" value="Main_(cytGST)"/>
    <property type="match status" value="5"/>
</dbReference>
<dbReference type="Gene3D" id="3.40.30.10">
    <property type="entry name" value="Glutaredoxin"/>
    <property type="match status" value="7"/>
</dbReference>
<reference evidence="7 8" key="1">
    <citation type="submission" date="2024-02" db="EMBL/GenBank/DDBJ databases">
        <title>High-quality chromosome-scale genome assembly of Pensacola bahiagrass (Paspalum notatum Flugge var. saurae).</title>
        <authorList>
            <person name="Vega J.M."/>
            <person name="Podio M."/>
            <person name="Orjuela J."/>
            <person name="Siena L.A."/>
            <person name="Pessino S.C."/>
            <person name="Combes M.C."/>
            <person name="Mariac C."/>
            <person name="Albertini E."/>
            <person name="Pupilli F."/>
            <person name="Ortiz J.P.A."/>
            <person name="Leblanc O."/>
        </authorList>
    </citation>
    <scope>NUCLEOTIDE SEQUENCE [LARGE SCALE GENOMIC DNA]</scope>
    <source>
        <strain evidence="7">R1</strain>
        <tissue evidence="7">Leaf</tissue>
    </source>
</reference>
<dbReference type="InterPro" id="IPR045074">
    <property type="entry name" value="GST_C_Tau"/>
</dbReference>
<protein>
    <recommendedName>
        <fullName evidence="1">glutathione transferase</fullName>
        <ecNumber evidence="1">2.5.1.18</ecNumber>
    </recommendedName>
</protein>
<feature type="domain" description="GST C-terminal" evidence="6">
    <location>
        <begin position="92"/>
        <end position="226"/>
    </location>
</feature>
<dbReference type="InterPro" id="IPR040079">
    <property type="entry name" value="Glutathione_S-Trfase"/>
</dbReference>
<feature type="domain" description="GST C-terminal" evidence="6">
    <location>
        <begin position="792"/>
        <end position="941"/>
    </location>
</feature>
<evidence type="ECO:0000256" key="2">
    <source>
        <dbReference type="ARBA" id="ARBA00022679"/>
    </source>
</evidence>
<name>A0AAQ3SND1_PASNO</name>
<evidence type="ECO:0000313" key="7">
    <source>
        <dbReference type="EMBL" id="WVZ57440.1"/>
    </source>
</evidence>
<sequence>MAGDDELKLLGMWASPFVLRARLALSFKGLRYEYVEEEIFGDKSELLLKSNPVHKKVPVLIHNGKPICESRIIVEYIDEVYGATAPSLLPTDPYDRAVARFWAAYIDDKLFSSFMKMILGKTDEETTEGRTQLFAAAETLEGALEQCSSKGKPFFGGDSVGYVDVALGGFVAWVRTRDSLSGMEHFDADRTPFLASWLERFSALDETKAVMPDVGKLVELSMKRQAQAAAAAAAAAAAEAAMAGGDDLKLLGMWASPFVLRVQIALNLKGLKYEYIEEDLKNKSELLLKSNPVHGKVPVLIHGGKPVCESSVILQYIDEAFAGAGPSLLPADPYERALARFWAAFIDDKVLATWGQASRGKTEEERAEAVKQSLALLETLEGALRDIGKGKPFFGGDCAGYVDVVLGGLLGWVRANKVLKGVDSFDPARTPLLAAWAESFGALEAFTSAAPDVGRLVELGKVLQARQAAAAAGEEQMAGGSDELKLLGAWPSPFVVRVKLALGFKGLSYESVEEDLRNKSDLLVTSNPVHKKVPVLIHNGKPVCESQIIVQYIDEAFAGTGPSLLPADPYDRAIARFWAAYVDDKLLASWLQSFRGKTEEEKAEGLKQTIAAEEHMEAAFRELSKGKPFFGGDSVGYVDVTLGTLAAWVDAAEKLYGFRLFDAARSPLLGAWVERFCALDAAKAVLPDTDRLVDYIKMRMAEAAAAAAAAAASNNYSFSLRVKLALSFKGLNYEYVEEDLRNKSDLLVTSNPVHQKVPVLIHNGKPVCESQIIVQYIDEAFAGTGPSLLPADPYDRAIARFWAAYVDDKLLASWLQSFIRGKTEEEKAEGLKQTLAAEEHMEAAFRELSKGKPFFGGDSVGYVDVTLGAMAAWVHAAEKLFGFRFFDAARTPLLSAWVERFCALDAVKAVLPDTDRLVDYTKMRMAEAAAAAAAASNNYPFVLRVKLALSFKGLSYEYVEEDLRNKSDLLVTSNPVHKKVPVLIHNGVPLCESKVIVQYLDEVYSATGPSFFPADPYERAMARFWAAFIDDKFLPSWLKAGRGKTEAEKAEGLKETFAAVETLERAFKECSKGKPFFGGDSVGYMDIALGALVAWMHTAEARHGIRLFDASRSPLLEKWVERFSKLDQVTVVLPDIDRMVEHAKLLGAFPSPFVLRVKLALSFKGLRYEDVEEDLHDVKSELLLKSNPVHKKVPVLLHNGKPVCESQVIVQYIDEAFAGTGPSLLPADPYERAVARFWAAYIDDKVLSFYIVGEVRSKHDDDVFLHCCMQLLASWMQSAMAKTDEEKAEALKQTLVAVENMEAAFKELSKGKPFFGGDSVGYVDVTLGALVGWVHAGEKLHGFRLFDAARSPLLNAWVERFGALEAAKAVLPDTDRLLLGMWASPFALRARLALSFKGLKYEYIEEDLRSKSDLLLNSNSVHRKVPVLIHNGKPVFDNVDEAYSNTGPSLLPADPYERAMARFWAAFIDDKVSTCSPVCLQSESIKCTVKYS</sequence>